<evidence type="ECO:0000256" key="7">
    <source>
        <dbReference type="SAM" id="SignalP"/>
    </source>
</evidence>
<keyword evidence="3 7" id="KW-0732">Signal</keyword>
<feature type="domain" description="Penicillin-binding protein transpeptidase" evidence="8">
    <location>
        <begin position="37"/>
        <end position="235"/>
    </location>
</feature>
<organism evidence="9 10">
    <name type="scientific">Lacibacterium aquatile</name>
    <dbReference type="NCBI Taxonomy" id="1168082"/>
    <lineage>
        <taxon>Bacteria</taxon>
        <taxon>Pseudomonadati</taxon>
        <taxon>Pseudomonadota</taxon>
        <taxon>Alphaproteobacteria</taxon>
        <taxon>Rhodospirillales</taxon>
        <taxon>Rhodospirillaceae</taxon>
    </lineage>
</organism>
<dbReference type="PROSITE" id="PS00337">
    <property type="entry name" value="BETA_LACTAMASE_D"/>
    <property type="match status" value="1"/>
</dbReference>
<comment type="similarity">
    <text evidence="1 6">Belongs to the class-D beta-lactamase family.</text>
</comment>
<gene>
    <name evidence="9" type="primary">blaOXA</name>
    <name evidence="9" type="ORF">ACFSM5_21030</name>
</gene>
<proteinExistence type="inferred from homology"/>
<evidence type="ECO:0000256" key="6">
    <source>
        <dbReference type="RuleBase" id="RU361140"/>
    </source>
</evidence>
<evidence type="ECO:0000256" key="5">
    <source>
        <dbReference type="ARBA" id="ARBA00023251"/>
    </source>
</evidence>
<evidence type="ECO:0000256" key="2">
    <source>
        <dbReference type="ARBA" id="ARBA00012865"/>
    </source>
</evidence>
<dbReference type="Proteomes" id="UP001597295">
    <property type="component" value="Unassembled WGS sequence"/>
</dbReference>
<accession>A0ABW5DX00</accession>
<keyword evidence="4 6" id="KW-0378">Hydrolase</keyword>
<evidence type="ECO:0000313" key="9">
    <source>
        <dbReference type="EMBL" id="MFD2265400.1"/>
    </source>
</evidence>
<reference evidence="10" key="1">
    <citation type="journal article" date="2019" name="Int. J. Syst. Evol. Microbiol.">
        <title>The Global Catalogue of Microorganisms (GCM) 10K type strain sequencing project: providing services to taxonomists for standard genome sequencing and annotation.</title>
        <authorList>
            <consortium name="The Broad Institute Genomics Platform"/>
            <consortium name="The Broad Institute Genome Sequencing Center for Infectious Disease"/>
            <person name="Wu L."/>
            <person name="Ma J."/>
        </authorList>
    </citation>
    <scope>NUCLEOTIDE SEQUENCE [LARGE SCALE GENOMIC DNA]</scope>
    <source>
        <strain evidence="10">CGMCC 1.19062</strain>
    </source>
</reference>
<sequence length="264" mass="29601">MSFWLKTALFALGLSFTVSAAAKPDVECTLIVDASTGEQLVRQGACDQRFSPFSTFKLPLALMGYDAGILGDAQTPNWPYRAEYGGTTKDKQSTDPTRWQHESILWYSREVTRRLGTERFAAYVTQMGYGNRDVSGDAGKKNGLTHAWLRSSLAISPDEQVAFLRRIDSRALGLSDRAYSLSVAILPTFQAGDWQVRGKTGTGWYREPSGKVRSDRPQGWFIGWAERNGRRITFARFERGLEPRDGMGPKVRDDFLKALPTLMR</sequence>
<comment type="catalytic activity">
    <reaction evidence="6">
        <text>a beta-lactam + H2O = a substituted beta-amino acid</text>
        <dbReference type="Rhea" id="RHEA:20401"/>
        <dbReference type="ChEBI" id="CHEBI:15377"/>
        <dbReference type="ChEBI" id="CHEBI:35627"/>
        <dbReference type="ChEBI" id="CHEBI:140347"/>
        <dbReference type="EC" id="3.5.2.6"/>
    </reaction>
</comment>
<dbReference type="NCBIfam" id="NF000270">
    <property type="entry name" value="bla_class_D_alt"/>
    <property type="match status" value="1"/>
</dbReference>
<dbReference type="Gene3D" id="3.40.710.10">
    <property type="entry name" value="DD-peptidase/beta-lactamase superfamily"/>
    <property type="match status" value="1"/>
</dbReference>
<feature type="signal peptide" evidence="7">
    <location>
        <begin position="1"/>
        <end position="20"/>
    </location>
</feature>
<dbReference type="Pfam" id="PF00905">
    <property type="entry name" value="Transpeptidase"/>
    <property type="match status" value="1"/>
</dbReference>
<dbReference type="GO" id="GO:0008800">
    <property type="term" value="F:beta-lactamase activity"/>
    <property type="evidence" value="ECO:0007669"/>
    <property type="project" value="UniProtKB-EC"/>
</dbReference>
<dbReference type="EC" id="3.5.2.6" evidence="2 6"/>
<evidence type="ECO:0000259" key="8">
    <source>
        <dbReference type="Pfam" id="PF00905"/>
    </source>
</evidence>
<evidence type="ECO:0000313" key="10">
    <source>
        <dbReference type="Proteomes" id="UP001597295"/>
    </source>
</evidence>
<dbReference type="InterPro" id="IPR002137">
    <property type="entry name" value="Beta-lactam_class-D_AS"/>
</dbReference>
<name>A0ABW5DX00_9PROT</name>
<dbReference type="EMBL" id="JBHUIP010000016">
    <property type="protein sequence ID" value="MFD2265400.1"/>
    <property type="molecule type" value="Genomic_DNA"/>
</dbReference>
<keyword evidence="5 6" id="KW-0046">Antibiotic resistance</keyword>
<comment type="caution">
    <text evidence="9">The sequence shown here is derived from an EMBL/GenBank/DDBJ whole genome shotgun (WGS) entry which is preliminary data.</text>
</comment>
<dbReference type="RefSeq" id="WP_379878699.1">
    <property type="nucleotide sequence ID" value="NZ_JBHUIP010000016.1"/>
</dbReference>
<evidence type="ECO:0000256" key="1">
    <source>
        <dbReference type="ARBA" id="ARBA00007898"/>
    </source>
</evidence>
<feature type="chain" id="PRO_5045458529" description="Beta-lactamase" evidence="7">
    <location>
        <begin position="21"/>
        <end position="264"/>
    </location>
</feature>
<evidence type="ECO:0000256" key="3">
    <source>
        <dbReference type="ARBA" id="ARBA00022729"/>
    </source>
</evidence>
<evidence type="ECO:0000256" key="4">
    <source>
        <dbReference type="ARBA" id="ARBA00022801"/>
    </source>
</evidence>
<dbReference type="InterPro" id="IPR012338">
    <property type="entry name" value="Beta-lactam/transpept-like"/>
</dbReference>
<keyword evidence="10" id="KW-1185">Reference proteome</keyword>
<dbReference type="SUPFAM" id="SSF56601">
    <property type="entry name" value="beta-lactamase/transpeptidase-like"/>
    <property type="match status" value="1"/>
</dbReference>
<dbReference type="InterPro" id="IPR001460">
    <property type="entry name" value="PCN-bd_Tpept"/>
</dbReference>
<protein>
    <recommendedName>
        <fullName evidence="2 6">Beta-lactamase</fullName>
        <ecNumber evidence="2 6">3.5.2.6</ecNumber>
    </recommendedName>
</protein>